<name>A0ABT6CTR3_9MICC</name>
<dbReference type="PROSITE" id="PS00211">
    <property type="entry name" value="ABC_TRANSPORTER_1"/>
    <property type="match status" value="2"/>
</dbReference>
<dbReference type="EMBL" id="JAROKN010000010">
    <property type="protein sequence ID" value="MDF9277431.1"/>
    <property type="molecule type" value="Genomic_DNA"/>
</dbReference>
<evidence type="ECO:0000256" key="1">
    <source>
        <dbReference type="ARBA" id="ARBA00022448"/>
    </source>
</evidence>
<gene>
    <name evidence="6" type="ORF">P4U43_06445</name>
</gene>
<feature type="domain" description="ABC transporter" evidence="5">
    <location>
        <begin position="17"/>
        <end position="254"/>
    </location>
</feature>
<reference evidence="6 7" key="1">
    <citation type="journal article" date="2023" name="Int. J. Syst. Evol. Microbiol.">
        <title>Arthrobacter vasquezii sp. nov., isolated from a soil sample from Union Glacier, Antarctica.</title>
        <authorList>
            <person name="Valenzuela-Ibaceta F."/>
            <person name="Carrasco V."/>
            <person name="Lagos-Moraga S."/>
            <person name="Dietz-Vargas C."/>
            <person name="Navarro C.A."/>
            <person name="Perez-Donoso J.M."/>
        </authorList>
    </citation>
    <scope>NUCLEOTIDE SEQUENCE [LARGE SCALE GENOMIC DNA]</scope>
    <source>
        <strain evidence="6 7">EH-1B-1</strain>
    </source>
</reference>
<comment type="caution">
    <text evidence="6">The sequence shown here is derived from an EMBL/GenBank/DDBJ whole genome shotgun (WGS) entry which is preliminary data.</text>
</comment>
<dbReference type="RefSeq" id="WP_277357982.1">
    <property type="nucleotide sequence ID" value="NZ_JAROKN010000010.1"/>
</dbReference>
<dbReference type="GO" id="GO:0005524">
    <property type="term" value="F:ATP binding"/>
    <property type="evidence" value="ECO:0007669"/>
    <property type="project" value="UniProtKB-KW"/>
</dbReference>
<evidence type="ECO:0000313" key="6">
    <source>
        <dbReference type="EMBL" id="MDF9277431.1"/>
    </source>
</evidence>
<keyword evidence="2" id="KW-0677">Repeat</keyword>
<evidence type="ECO:0000259" key="5">
    <source>
        <dbReference type="PROSITE" id="PS50893"/>
    </source>
</evidence>
<dbReference type="Gene3D" id="3.40.50.300">
    <property type="entry name" value="P-loop containing nucleotide triphosphate hydrolases"/>
    <property type="match status" value="2"/>
</dbReference>
<evidence type="ECO:0000256" key="3">
    <source>
        <dbReference type="ARBA" id="ARBA00022741"/>
    </source>
</evidence>
<organism evidence="6 7">
    <name type="scientific">Arthrobacter vasquezii</name>
    <dbReference type="NCBI Taxonomy" id="2977629"/>
    <lineage>
        <taxon>Bacteria</taxon>
        <taxon>Bacillati</taxon>
        <taxon>Actinomycetota</taxon>
        <taxon>Actinomycetes</taxon>
        <taxon>Micrococcales</taxon>
        <taxon>Micrococcaceae</taxon>
        <taxon>Arthrobacter</taxon>
    </lineage>
</organism>
<dbReference type="InterPro" id="IPR003593">
    <property type="entry name" value="AAA+_ATPase"/>
</dbReference>
<evidence type="ECO:0000256" key="4">
    <source>
        <dbReference type="ARBA" id="ARBA00022840"/>
    </source>
</evidence>
<dbReference type="CDD" id="cd03216">
    <property type="entry name" value="ABC_Carb_Monos_I"/>
    <property type="match status" value="1"/>
</dbReference>
<dbReference type="InterPro" id="IPR003439">
    <property type="entry name" value="ABC_transporter-like_ATP-bd"/>
</dbReference>
<evidence type="ECO:0000313" key="7">
    <source>
        <dbReference type="Proteomes" id="UP001220456"/>
    </source>
</evidence>
<dbReference type="SUPFAM" id="SSF52540">
    <property type="entry name" value="P-loop containing nucleoside triphosphate hydrolases"/>
    <property type="match status" value="2"/>
</dbReference>
<keyword evidence="3" id="KW-0547">Nucleotide-binding</keyword>
<dbReference type="PROSITE" id="PS50893">
    <property type="entry name" value="ABC_TRANSPORTER_2"/>
    <property type="match status" value="2"/>
</dbReference>
<dbReference type="InterPro" id="IPR050107">
    <property type="entry name" value="ABC_carbohydrate_import_ATPase"/>
</dbReference>
<proteinExistence type="predicted"/>
<dbReference type="InterPro" id="IPR027417">
    <property type="entry name" value="P-loop_NTPase"/>
</dbReference>
<keyword evidence="7" id="KW-1185">Reference proteome</keyword>
<protein>
    <submittedName>
        <fullName evidence="6">Sugar ABC transporter ATP-binding protein</fullName>
    </submittedName>
</protein>
<evidence type="ECO:0000256" key="2">
    <source>
        <dbReference type="ARBA" id="ARBA00022737"/>
    </source>
</evidence>
<dbReference type="Pfam" id="PF00005">
    <property type="entry name" value="ABC_tran"/>
    <property type="match status" value="2"/>
</dbReference>
<dbReference type="CDD" id="cd03215">
    <property type="entry name" value="ABC_Carb_Monos_II"/>
    <property type="match status" value="1"/>
</dbReference>
<dbReference type="InterPro" id="IPR017871">
    <property type="entry name" value="ABC_transporter-like_CS"/>
</dbReference>
<accession>A0ABT6CTR3</accession>
<sequence length="522" mass="55363">MTSTAASVPELPLDTLLQAGGITKAYGGVRALRGVDFDVRLGEVHALVGENGAGKSTLIKMLSGVERPDTGSVTVRGEAVAPGSPSASLAAGISTVYQEPHLFAELTVAENLFLGRELRGRGGPVRWAEQFATAAELLEQIGLDPVLASRQVGDLSVGEQQLISIAKAFATKVRVLILDEPSAILADHDIDTLFGVVRRMRDAGVGVIYISHRLDELAQIADRVTVMRDGEVVTSAPMSELSTRAIAELMIGGELDVVEVGERTVSTDIGVEVRSLSAGKALRCANLTVAQGEIVGVYGLIGSGTGELARALNGVLPAKAGQILIRAKPLTISNPRDSARAGIAMLPGNRKVQGVFLDKSLTFNLSVSHLPFFSRLGFVLDQLRERRSMLDSMRKLRVKAPYPETPIGSLSGGNQQKVVLARQLVEKPSVLVLEEPSQGVDVGAKGEIHRLVFDLARDGAAVLVISTDLDEIRTLSDRVLIMRQGAVAAEFQRGIAASRILAAASGDEPEATTETTQKVERV</sequence>
<dbReference type="PANTHER" id="PTHR43790">
    <property type="entry name" value="CARBOHYDRATE TRANSPORT ATP-BINDING PROTEIN MG119-RELATED"/>
    <property type="match status" value="1"/>
</dbReference>
<dbReference type="Proteomes" id="UP001220456">
    <property type="component" value="Unassembled WGS sequence"/>
</dbReference>
<keyword evidence="4 6" id="KW-0067">ATP-binding</keyword>
<dbReference type="SMART" id="SM00382">
    <property type="entry name" value="AAA"/>
    <property type="match status" value="2"/>
</dbReference>
<feature type="domain" description="ABC transporter" evidence="5">
    <location>
        <begin position="255"/>
        <end position="509"/>
    </location>
</feature>
<dbReference type="PANTHER" id="PTHR43790:SF9">
    <property type="entry name" value="GALACTOFURANOSE TRANSPORTER ATP-BINDING PROTEIN YTFR"/>
    <property type="match status" value="1"/>
</dbReference>
<keyword evidence="1" id="KW-0813">Transport</keyword>